<proteinExistence type="inferred from homology"/>
<dbReference type="SUPFAM" id="SSF103473">
    <property type="entry name" value="MFS general substrate transporter"/>
    <property type="match status" value="1"/>
</dbReference>
<keyword evidence="4 6" id="KW-1133">Transmembrane helix</keyword>
<reference evidence="8 9" key="1">
    <citation type="journal article" date="2011" name="J. Bacteriol.">
        <title>Draft genome sequence of the anoxygenic filamentous phototrophic bacterium Oscillochloris trichoides subsp. DG-6.</title>
        <authorList>
            <person name="Kuznetsov B.B."/>
            <person name="Ivanovsky R.N."/>
            <person name="Keppen O.I."/>
            <person name="Sukhacheva M.V."/>
            <person name="Bumazhkin B.K."/>
            <person name="Patutina E.O."/>
            <person name="Beletsky A.V."/>
            <person name="Mardanov A.V."/>
            <person name="Baslerov R.V."/>
            <person name="Panteleeva A.N."/>
            <person name="Kolganova T.V."/>
            <person name="Ravin N.V."/>
            <person name="Skryabin K.G."/>
        </authorList>
    </citation>
    <scope>NUCLEOTIDE SEQUENCE [LARGE SCALE GENOMIC DNA]</scope>
    <source>
        <strain evidence="8 9">DG-6</strain>
    </source>
</reference>
<comment type="caution">
    <text evidence="8">The sequence shown here is derived from an EMBL/GenBank/DDBJ whole genome shotgun (WGS) entry which is preliminary data.</text>
</comment>
<feature type="transmembrane region" description="Helical" evidence="6">
    <location>
        <begin position="308"/>
        <end position="328"/>
    </location>
</feature>
<keyword evidence="9" id="KW-1185">Reference proteome</keyword>
<dbReference type="PANTHER" id="PTHR23538:SF1">
    <property type="entry name" value="44.5 KD BACTERIOCHLOROPHYLL SYNTHASE SUBUNIT"/>
    <property type="match status" value="1"/>
</dbReference>
<sequence>MSAVRIIIKTIQLAITRVGAGWMFALLTFNFNRVAIGDLGAVAVIVTSLIGLHHFISFLYPYWGRISDRHPILGFRRSPYILLSGILASIPVLFLPSIAVGLGERSFVATIEAFFLIAFFGMAMAMNGSSSNALIAEIIPEKSRGGAVAVVWAAVIISGIGSSIVSQVMMPHYTPEAMQNLYNLTPFVVLGTMIIGLIGVEPRITKEQHAKLMAAQPAETDSPLGTLRVAARMMGENTQARNFFFYVLLGIMGIFLQDAILEPFGKQVFDMPQKQTAAFQQAWGAGALLGMFGIGMLSNFFPIAKKTIASIGGAGIALGLSVIAVASLTHQAALITPALLLMGLAIGFFNVGSLSMMMEMTIEGQAGLYMGMWGMAQGLGNGLANVVSGALVTVLMEQLGVSYSLGYAMIFGFEAMLMVAAIFILRGVSVQEFKGLSRRDVSTALAMDTAG</sequence>
<feature type="transmembrane region" description="Helical" evidence="6">
    <location>
        <begin position="80"/>
        <end position="100"/>
    </location>
</feature>
<dbReference type="InterPro" id="IPR026036">
    <property type="entry name" value="PucC"/>
</dbReference>
<feature type="transmembrane region" description="Helical" evidence="6">
    <location>
        <begin position="7"/>
        <end position="27"/>
    </location>
</feature>
<evidence type="ECO:0000313" key="9">
    <source>
        <dbReference type="Proteomes" id="UP000054010"/>
    </source>
</evidence>
<evidence type="ECO:0000256" key="5">
    <source>
        <dbReference type="ARBA" id="ARBA00023136"/>
    </source>
</evidence>
<feature type="domain" description="Major facilitator superfamily (MFS) profile" evidence="7">
    <location>
        <begin position="234"/>
        <end position="451"/>
    </location>
</feature>
<name>E1IG95_9CHLR</name>
<keyword evidence="5 6" id="KW-0472">Membrane</keyword>
<dbReference type="GO" id="GO:0022857">
    <property type="term" value="F:transmembrane transporter activity"/>
    <property type="evidence" value="ECO:0007669"/>
    <property type="project" value="InterPro"/>
</dbReference>
<dbReference type="GO" id="GO:0005886">
    <property type="term" value="C:plasma membrane"/>
    <property type="evidence" value="ECO:0007669"/>
    <property type="project" value="UniProtKB-SubCell"/>
</dbReference>
<dbReference type="PIRSF" id="PIRSF016565">
    <property type="entry name" value="PucC"/>
    <property type="match status" value="1"/>
</dbReference>
<dbReference type="InterPro" id="IPR004896">
    <property type="entry name" value="PucC-rel"/>
</dbReference>
<dbReference type="CDD" id="cd06176">
    <property type="entry name" value="MFS_BCD_PucC-like"/>
    <property type="match status" value="1"/>
</dbReference>
<organism evidence="8 9">
    <name type="scientific">Oscillochloris trichoides DG-6</name>
    <dbReference type="NCBI Taxonomy" id="765420"/>
    <lineage>
        <taxon>Bacteria</taxon>
        <taxon>Bacillati</taxon>
        <taxon>Chloroflexota</taxon>
        <taxon>Chloroflexia</taxon>
        <taxon>Chloroflexales</taxon>
        <taxon>Chloroflexineae</taxon>
        <taxon>Oscillochloridaceae</taxon>
        <taxon>Oscillochloris</taxon>
    </lineage>
</organism>
<dbReference type="InterPro" id="IPR036259">
    <property type="entry name" value="MFS_trans_sf"/>
</dbReference>
<feature type="transmembrane region" description="Helical" evidence="6">
    <location>
        <begin position="39"/>
        <end position="60"/>
    </location>
</feature>
<dbReference type="Pfam" id="PF03209">
    <property type="entry name" value="PUCC"/>
    <property type="match status" value="1"/>
</dbReference>
<feature type="transmembrane region" description="Helical" evidence="6">
    <location>
        <begin position="408"/>
        <end position="429"/>
    </location>
</feature>
<dbReference type="AlphaFoldDB" id="E1IG95"/>
<dbReference type="eggNOG" id="COG2211">
    <property type="taxonomic scope" value="Bacteria"/>
</dbReference>
<feature type="transmembrane region" description="Helical" evidence="6">
    <location>
        <begin position="147"/>
        <end position="169"/>
    </location>
</feature>
<feature type="transmembrane region" description="Helical" evidence="6">
    <location>
        <begin position="281"/>
        <end position="301"/>
    </location>
</feature>
<evidence type="ECO:0000256" key="2">
    <source>
        <dbReference type="ARBA" id="ARBA00008412"/>
    </source>
</evidence>
<comment type="subcellular location">
    <subcellularLocation>
        <location evidence="1">Cell membrane</location>
        <topology evidence="1">Multi-pass membrane protein</topology>
    </subcellularLocation>
</comment>
<dbReference type="EMBL" id="ADVR01000101">
    <property type="protein sequence ID" value="EFO79829.1"/>
    <property type="molecule type" value="Genomic_DNA"/>
</dbReference>
<dbReference type="PROSITE" id="PS50850">
    <property type="entry name" value="MFS"/>
    <property type="match status" value="1"/>
</dbReference>
<keyword evidence="3 6" id="KW-0812">Transmembrane</keyword>
<evidence type="ECO:0000256" key="6">
    <source>
        <dbReference type="SAM" id="Phobius"/>
    </source>
</evidence>
<dbReference type="STRING" id="765420.OSCT_2346"/>
<dbReference type="Gene3D" id="1.20.1250.20">
    <property type="entry name" value="MFS general substrate transporter like domains"/>
    <property type="match status" value="2"/>
</dbReference>
<feature type="transmembrane region" description="Helical" evidence="6">
    <location>
        <begin position="181"/>
        <end position="200"/>
    </location>
</feature>
<accession>E1IG95</accession>
<comment type="similarity">
    <text evidence="2">Belongs to the PucC family.</text>
</comment>
<feature type="transmembrane region" description="Helical" evidence="6">
    <location>
        <begin position="243"/>
        <end position="261"/>
    </location>
</feature>
<dbReference type="HOGENOM" id="CLU_030017_1_0_0"/>
<dbReference type="OrthoDB" id="144773at2"/>
<dbReference type="Proteomes" id="UP000054010">
    <property type="component" value="Unassembled WGS sequence"/>
</dbReference>
<dbReference type="InterPro" id="IPR020846">
    <property type="entry name" value="MFS_dom"/>
</dbReference>
<gene>
    <name evidence="8" type="ORF">OSCT_2346</name>
</gene>
<evidence type="ECO:0000256" key="4">
    <source>
        <dbReference type="ARBA" id="ARBA00022989"/>
    </source>
</evidence>
<feature type="transmembrane region" description="Helical" evidence="6">
    <location>
        <begin position="106"/>
        <end position="126"/>
    </location>
</feature>
<evidence type="ECO:0000259" key="7">
    <source>
        <dbReference type="PROSITE" id="PS50850"/>
    </source>
</evidence>
<feature type="transmembrane region" description="Helical" evidence="6">
    <location>
        <begin position="334"/>
        <end position="357"/>
    </location>
</feature>
<protein>
    <submittedName>
        <fullName evidence="8">PUCC protein</fullName>
    </submittedName>
</protein>
<evidence type="ECO:0000256" key="1">
    <source>
        <dbReference type="ARBA" id="ARBA00004651"/>
    </source>
</evidence>
<evidence type="ECO:0000256" key="3">
    <source>
        <dbReference type="ARBA" id="ARBA00022692"/>
    </source>
</evidence>
<evidence type="ECO:0000313" key="8">
    <source>
        <dbReference type="EMBL" id="EFO79829.1"/>
    </source>
</evidence>
<dbReference type="PANTHER" id="PTHR23538">
    <property type="entry name" value="44.5 KD BACTERIOCHLOROPHYLL SYNTHASE SUBUNIT"/>
    <property type="match status" value="1"/>
</dbReference>